<dbReference type="EMBL" id="JAIQCJ010002637">
    <property type="protein sequence ID" value="KAJ8775534.1"/>
    <property type="molecule type" value="Genomic_DNA"/>
</dbReference>
<dbReference type="InterPro" id="IPR023696">
    <property type="entry name" value="Ureohydrolase_dom_sf"/>
</dbReference>
<sequence>MAATGTPRRALRVSRAREGGSAWTPAQPPLGLGARADPGPEVNSLSQLDETSPRPDNYGQRPERARKVSGAPVDDGWNVRGVLKEVYIAFNPKAVVLQLGADTIAGDPMCSFNMTPVGIGKCLKYILQWQLATLILGGGEYQGSPFVKTFFSPSLPPFPLLLFCDYSFLTSQFLMETGGYNLANTARCWTYLTGVILGKTLSSEIPDHEDNNPPPPDALFPPLYDLPQSSVKPYAFKNPLPKYTKAL</sequence>
<dbReference type="Pfam" id="PF00850">
    <property type="entry name" value="Hist_deacetyl"/>
    <property type="match status" value="1"/>
</dbReference>
<comment type="caution">
    <text evidence="3">The sequence shown here is derived from an EMBL/GenBank/DDBJ whole genome shotgun (WGS) entry which is preliminary data.</text>
</comment>
<dbReference type="AlphaFoldDB" id="A0AB34GB81"/>
<proteinExistence type="predicted"/>
<keyword evidence="4" id="KW-1185">Reference proteome</keyword>
<dbReference type="InterPro" id="IPR037138">
    <property type="entry name" value="His_deacetylse_dom_sf"/>
</dbReference>
<feature type="domain" description="Histone deacetylase" evidence="2">
    <location>
        <begin position="81"/>
        <end position="142"/>
    </location>
</feature>
<organism evidence="3 4">
    <name type="scientific">Eschrichtius robustus</name>
    <name type="common">California gray whale</name>
    <name type="synonym">Eschrichtius gibbosus</name>
    <dbReference type="NCBI Taxonomy" id="9764"/>
    <lineage>
        <taxon>Eukaryota</taxon>
        <taxon>Metazoa</taxon>
        <taxon>Chordata</taxon>
        <taxon>Craniata</taxon>
        <taxon>Vertebrata</taxon>
        <taxon>Euteleostomi</taxon>
        <taxon>Mammalia</taxon>
        <taxon>Eutheria</taxon>
        <taxon>Laurasiatheria</taxon>
        <taxon>Artiodactyla</taxon>
        <taxon>Whippomorpha</taxon>
        <taxon>Cetacea</taxon>
        <taxon>Mysticeti</taxon>
        <taxon>Eschrichtiidae</taxon>
        <taxon>Eschrichtius</taxon>
    </lineage>
</organism>
<feature type="region of interest" description="Disordered" evidence="1">
    <location>
        <begin position="1"/>
        <end position="69"/>
    </location>
</feature>
<evidence type="ECO:0000313" key="3">
    <source>
        <dbReference type="EMBL" id="KAJ8775534.1"/>
    </source>
</evidence>
<dbReference type="SUPFAM" id="SSF52768">
    <property type="entry name" value="Arginase/deacetylase"/>
    <property type="match status" value="1"/>
</dbReference>
<protein>
    <recommendedName>
        <fullName evidence="2">Histone deacetylase domain-containing protein</fullName>
    </recommendedName>
</protein>
<gene>
    <name evidence="3" type="ORF">J1605_016284</name>
</gene>
<evidence type="ECO:0000259" key="2">
    <source>
        <dbReference type="Pfam" id="PF00850"/>
    </source>
</evidence>
<dbReference type="Gene3D" id="3.40.800.20">
    <property type="entry name" value="Histone deacetylase domain"/>
    <property type="match status" value="1"/>
</dbReference>
<accession>A0AB34GB81</accession>
<dbReference type="PANTHER" id="PTHR48252">
    <property type="entry name" value="HISTONE DEACETYLASE 2-RELATED"/>
    <property type="match status" value="1"/>
</dbReference>
<dbReference type="PANTHER" id="PTHR48252:SF77">
    <property type="entry name" value="HISTONE DEACETYLASE DOMAIN-CONTAINING PROTEIN"/>
    <property type="match status" value="1"/>
</dbReference>
<reference evidence="3 4" key="1">
    <citation type="submission" date="2022-11" db="EMBL/GenBank/DDBJ databases">
        <title>Whole genome sequence of Eschrichtius robustus ER-17-0199.</title>
        <authorList>
            <person name="Bruniche-Olsen A."/>
            <person name="Black A.N."/>
            <person name="Fields C.J."/>
            <person name="Walden K."/>
            <person name="Dewoody J.A."/>
        </authorList>
    </citation>
    <scope>NUCLEOTIDE SEQUENCE [LARGE SCALE GENOMIC DNA]</scope>
    <source>
        <strain evidence="3">ER-17-0199</strain>
        <tissue evidence="3">Blubber</tissue>
    </source>
</reference>
<name>A0AB34GB81_ESCRO</name>
<dbReference type="InterPro" id="IPR023801">
    <property type="entry name" value="His_deacetylse_dom"/>
</dbReference>
<dbReference type="Proteomes" id="UP001159641">
    <property type="component" value="Unassembled WGS sequence"/>
</dbReference>
<evidence type="ECO:0000256" key="1">
    <source>
        <dbReference type="SAM" id="MobiDB-lite"/>
    </source>
</evidence>
<evidence type="ECO:0000313" key="4">
    <source>
        <dbReference type="Proteomes" id="UP001159641"/>
    </source>
</evidence>